<organism evidence="1 2">
    <name type="scientific">Panagrolaimus sp. PS1159</name>
    <dbReference type="NCBI Taxonomy" id="55785"/>
    <lineage>
        <taxon>Eukaryota</taxon>
        <taxon>Metazoa</taxon>
        <taxon>Ecdysozoa</taxon>
        <taxon>Nematoda</taxon>
        <taxon>Chromadorea</taxon>
        <taxon>Rhabditida</taxon>
        <taxon>Tylenchina</taxon>
        <taxon>Panagrolaimomorpha</taxon>
        <taxon>Panagrolaimoidea</taxon>
        <taxon>Panagrolaimidae</taxon>
        <taxon>Panagrolaimus</taxon>
    </lineage>
</organism>
<reference evidence="2" key="1">
    <citation type="submission" date="2022-11" db="UniProtKB">
        <authorList>
            <consortium name="WormBaseParasite"/>
        </authorList>
    </citation>
    <scope>IDENTIFICATION</scope>
</reference>
<dbReference type="Proteomes" id="UP000887580">
    <property type="component" value="Unplaced"/>
</dbReference>
<evidence type="ECO:0000313" key="1">
    <source>
        <dbReference type="Proteomes" id="UP000887580"/>
    </source>
</evidence>
<sequence>MKPFMASQIISFLSLTIFITNLIQIDGMFLLKNKLAFAPQSTDNQQQQQQQRESIQNGEINEATTKASAKLPFDNINFRKDVEKIYEKWMLERRNQMFDKMKQGVVSQSEAKAFQEILEEYFGDCICEKDSTICRIYGLSC</sequence>
<proteinExistence type="predicted"/>
<protein>
    <submittedName>
        <fullName evidence="2">Uncharacterized protein</fullName>
    </submittedName>
</protein>
<evidence type="ECO:0000313" key="2">
    <source>
        <dbReference type="WBParaSite" id="PS1159_v2.g10344.t1"/>
    </source>
</evidence>
<dbReference type="WBParaSite" id="PS1159_v2.g10344.t1">
    <property type="protein sequence ID" value="PS1159_v2.g10344.t1"/>
    <property type="gene ID" value="PS1159_v2.g10344"/>
</dbReference>
<accession>A0AC35ESC6</accession>
<name>A0AC35ESC6_9BILA</name>